<reference evidence="1 2" key="1">
    <citation type="journal article" date="2015" name="Plant Cell">
        <title>Oil accumulation by the oleaginous diatom Fistulifera solaris as revealed by the genome and transcriptome.</title>
        <authorList>
            <person name="Tanaka T."/>
            <person name="Maeda Y."/>
            <person name="Veluchamy A."/>
            <person name="Tanaka M."/>
            <person name="Abida H."/>
            <person name="Marechal E."/>
            <person name="Bowler C."/>
            <person name="Muto M."/>
            <person name="Sunaga Y."/>
            <person name="Tanaka M."/>
            <person name="Yoshino T."/>
            <person name="Taniguchi T."/>
            <person name="Fukuda Y."/>
            <person name="Nemoto M."/>
            <person name="Matsumoto M."/>
            <person name="Wong P.S."/>
            <person name="Aburatani S."/>
            <person name="Fujibuchi W."/>
        </authorList>
    </citation>
    <scope>NUCLEOTIDE SEQUENCE [LARGE SCALE GENOMIC DNA]</scope>
    <source>
        <strain evidence="1 2">JPCC DA0580</strain>
    </source>
</reference>
<name>A0A1Z5KPR1_FISSO</name>
<keyword evidence="2" id="KW-1185">Reference proteome</keyword>
<evidence type="ECO:0000313" key="1">
    <source>
        <dbReference type="EMBL" id="GAX28304.1"/>
    </source>
</evidence>
<accession>A0A1Z5KPR1</accession>
<dbReference type="Proteomes" id="UP000198406">
    <property type="component" value="Unassembled WGS sequence"/>
</dbReference>
<evidence type="ECO:0000313" key="2">
    <source>
        <dbReference type="Proteomes" id="UP000198406"/>
    </source>
</evidence>
<gene>
    <name evidence="1" type="ORF">FisN_27Hh041</name>
</gene>
<dbReference type="InterPro" id="IPR036812">
    <property type="entry name" value="NAD(P)_OxRdtase_dom_sf"/>
</dbReference>
<sequence length="478" mass="53787">MIPSTLLRRITISKRCLSTVAIDRLGLGGSKWRSSQYPLLVQTAVQQGISCIEAGTEGGDAALAQILEKEMPRKIQCLLRVGYRSVAEAETGTEEIHGNFFPGDVVVEKNRVLHNIGPNYLDYALTQSPLMKLAEQYPDHLELVVLLHNPEVQKNHNLQDQKDETLAHQLSESCRELQRLVRESPLHSYGIVSNGFSLPPTHPLHLSWLHHVAPALQQDTPDFCVVQFPYNLLEHSDFLKSKKDAPAHIQYYAMRPLSCYPDRGTSTSHPFVLRDYLLPATMNKNDPLQWTHQMTGLPEAYQVALKAAMAHFDAEEILELKSQGIELDTDQRETLDGCKLMQSLLHDVDAGLDRVRSYAAHEEFLLQQVIPLIHDTFESYDEDTAKVLEAFFGAFNLAVKYSIAKNVRHLLIHGEDGGGDSPKYPVPDDMRLQEFALRHVWKEKGIDKIIVGASDPDQIVDFVNIGKKLEAEGSSLYE</sequence>
<organism evidence="1 2">
    <name type="scientific">Fistulifera solaris</name>
    <name type="common">Oleaginous diatom</name>
    <dbReference type="NCBI Taxonomy" id="1519565"/>
    <lineage>
        <taxon>Eukaryota</taxon>
        <taxon>Sar</taxon>
        <taxon>Stramenopiles</taxon>
        <taxon>Ochrophyta</taxon>
        <taxon>Bacillariophyta</taxon>
        <taxon>Bacillariophyceae</taxon>
        <taxon>Bacillariophycidae</taxon>
        <taxon>Naviculales</taxon>
        <taxon>Naviculaceae</taxon>
        <taxon>Fistulifera</taxon>
    </lineage>
</organism>
<protein>
    <recommendedName>
        <fullName evidence="3">NADP-dependent oxidoreductase domain-containing protein</fullName>
    </recommendedName>
</protein>
<comment type="caution">
    <text evidence="1">The sequence shown here is derived from an EMBL/GenBank/DDBJ whole genome shotgun (WGS) entry which is preliminary data.</text>
</comment>
<dbReference type="EMBL" id="BDSP01000271">
    <property type="protein sequence ID" value="GAX28304.1"/>
    <property type="molecule type" value="Genomic_DNA"/>
</dbReference>
<dbReference type="InParanoid" id="A0A1Z5KPR1"/>
<proteinExistence type="predicted"/>
<dbReference type="AlphaFoldDB" id="A0A1Z5KPR1"/>
<dbReference type="Gene3D" id="3.20.20.100">
    <property type="entry name" value="NADP-dependent oxidoreductase domain"/>
    <property type="match status" value="1"/>
</dbReference>
<dbReference type="OrthoDB" id="48988at2759"/>
<evidence type="ECO:0008006" key="3">
    <source>
        <dbReference type="Google" id="ProtNLM"/>
    </source>
</evidence>